<gene>
    <name evidence="1" type="ORF">L0P57_10670</name>
</gene>
<dbReference type="RefSeq" id="WP_191395675.1">
    <property type="nucleotide sequence ID" value="NZ_JAKNHQ010000015.1"/>
</dbReference>
<organism evidence="1 2">
    <name type="scientific">Anaeromassilibacillus senegalensis</name>
    <dbReference type="NCBI Taxonomy" id="1673717"/>
    <lineage>
        <taxon>Bacteria</taxon>
        <taxon>Bacillati</taxon>
        <taxon>Bacillota</taxon>
        <taxon>Clostridia</taxon>
        <taxon>Eubacteriales</taxon>
        <taxon>Acutalibacteraceae</taxon>
        <taxon>Anaeromassilibacillus</taxon>
    </lineage>
</organism>
<name>A0ABS9MKQ1_9FIRM</name>
<dbReference type="Proteomes" id="UP001298681">
    <property type="component" value="Unassembled WGS sequence"/>
</dbReference>
<evidence type="ECO:0000313" key="1">
    <source>
        <dbReference type="EMBL" id="MCG4611389.1"/>
    </source>
</evidence>
<evidence type="ECO:0000313" key="2">
    <source>
        <dbReference type="Proteomes" id="UP001298681"/>
    </source>
</evidence>
<accession>A0ABS9MKQ1</accession>
<proteinExistence type="predicted"/>
<comment type="caution">
    <text evidence="1">The sequence shown here is derived from an EMBL/GenBank/DDBJ whole genome shotgun (WGS) entry which is preliminary data.</text>
</comment>
<dbReference type="EMBL" id="JAKNHQ010000015">
    <property type="protein sequence ID" value="MCG4611389.1"/>
    <property type="molecule type" value="Genomic_DNA"/>
</dbReference>
<evidence type="ECO:0008006" key="3">
    <source>
        <dbReference type="Google" id="ProtNLM"/>
    </source>
</evidence>
<protein>
    <recommendedName>
        <fullName evidence="3">DUF2190 family protein</fullName>
    </recommendedName>
</protein>
<keyword evidence="2" id="KW-1185">Reference proteome</keyword>
<reference evidence="1 2" key="1">
    <citation type="submission" date="2022-01" db="EMBL/GenBank/DDBJ databases">
        <title>Collection of gut derived symbiotic bacterial strains cultured from healthy donors.</title>
        <authorList>
            <person name="Lin H."/>
            <person name="Kohout C."/>
            <person name="Waligurski E."/>
            <person name="Pamer E.G."/>
        </authorList>
    </citation>
    <scope>NUCLEOTIDE SEQUENCE [LARGE SCALE GENOMIC DNA]</scope>
    <source>
        <strain evidence="1 2">DFI.7.58</strain>
    </source>
</reference>
<sequence length="114" mass="11629">MDISLNGYGEQVATFAVSGEVKVGMPVKISANGTVAPCVAKDKFCGVVLSLRGGYAAVQMAGYAKLPYTGTKPTVGYQTVNADGTGKVQVEATGRLLLITDVDEPSGTCGLVLA</sequence>